<dbReference type="FunFam" id="3.40.630.10:FF:000008">
    <property type="entry name" value="Endoplasmic reticulum metallopeptidase 1"/>
    <property type="match status" value="1"/>
</dbReference>
<keyword evidence="9 14" id="KW-0862">Zinc</keyword>
<comment type="similarity">
    <text evidence="3 14">Belongs to the peptidase M28 family.</text>
</comment>
<evidence type="ECO:0000256" key="5">
    <source>
        <dbReference type="ARBA" id="ARBA00022692"/>
    </source>
</evidence>
<evidence type="ECO:0000256" key="2">
    <source>
        <dbReference type="ARBA" id="ARBA00004477"/>
    </source>
</evidence>
<keyword evidence="12 16" id="KW-0472">Membrane</keyword>
<evidence type="ECO:0000256" key="1">
    <source>
        <dbReference type="ARBA" id="ARBA00001947"/>
    </source>
</evidence>
<dbReference type="GO" id="GO:0005789">
    <property type="term" value="C:endoplasmic reticulum membrane"/>
    <property type="evidence" value="ECO:0007669"/>
    <property type="project" value="UniProtKB-SubCell"/>
</dbReference>
<dbReference type="InterPro" id="IPR048024">
    <property type="entry name" value="Fxna-like_M28_dom"/>
</dbReference>
<feature type="transmembrane region" description="Helical" evidence="16">
    <location>
        <begin position="453"/>
        <end position="474"/>
    </location>
</feature>
<comment type="caution">
    <text evidence="18">The sequence shown here is derived from an EMBL/GenBank/DDBJ whole genome shotgun (WGS) entry which is preliminary data.</text>
</comment>
<evidence type="ECO:0000256" key="6">
    <source>
        <dbReference type="ARBA" id="ARBA00022723"/>
    </source>
</evidence>
<evidence type="ECO:0000256" key="15">
    <source>
        <dbReference type="SAM" id="MobiDB-lite"/>
    </source>
</evidence>
<evidence type="ECO:0000256" key="11">
    <source>
        <dbReference type="ARBA" id="ARBA00023049"/>
    </source>
</evidence>
<dbReference type="CDD" id="cd03875">
    <property type="entry name" value="M28_Fxna_like"/>
    <property type="match status" value="1"/>
</dbReference>
<evidence type="ECO:0000256" key="16">
    <source>
        <dbReference type="SAM" id="Phobius"/>
    </source>
</evidence>
<dbReference type="InterPro" id="IPR045175">
    <property type="entry name" value="M28_fam"/>
</dbReference>
<keyword evidence="8" id="KW-0256">Endoplasmic reticulum</keyword>
<sequence>MHRRRPNGSARPADTDYERVSLTAGRKGARSTGTGGKLHAVILVWFAVLATLALWRHHSLPTPGKCGNQREFSECNARETIRGLAHTIGMRLVGTKQEALARDMILDKLHGYKSDAAAQGTDVPVFDIDVQVADGSHRFDLMGHALIKTYTNITNIVARLSCGPECDGNAILLNSHFDSTIVSPGASDDGAGVAVMLELIRILSQRKEKMKNAVIFLWNGAEETLQDASHAFITQHKYRDTIRGVINLEAMGQGGKEILFQANSKEMISAYSRVPNPHGSVLSNDIFRTGLVMSDTDFRQFVDHGDLVGLDMAFYTNSYLYHTMLDVEDTIEKGSLQNFGENAMAMLDYLLYESDLAVIDRNDDLVFFDLLGVWFFYYTWAQAHIGHWIVIALSVAAVLIPRRARNGQRLSNTVKAAGTVLASNLGSILVSAMLGVALMIPLKASLVWFSREWYPVVLFGPMAVLGSMLPQLWLRARHTRRSIIAQGKKGIPSPTDSGDADLERTVYDALILAFAGLITLADHFELGISYVFTMYTVGLLVGKALDLVLSKNQDDHIHPAAYIAAALPFAISTELTTGTLNLFVPISGRTGADTPSDVIVAVLTGALLFLHFYLLLPLTHRLSPAAANRSAKMVALVGLLVVAVFVLAVKPFDTMHPKRVFVEYKENLTDNTREVMIAHADPGSVAAILSAVEKQTGTKPILRTASVTGRDWSTIAPFSNFMESYAFDISHTPPLTRTTHTDDSTRGPQLDIVKDTYDKETDTRRLSIRCYYPRYIWTVLTFSADVVSWSLDDTTMLNNGGNIPITLRHAGGYPTNDWTLDVTVRGSKPITMEISGLEQDTFHELVNDDEESESWKERKHQRQGEVGTAVGPVRIGKAWKWSDRFEPASVLAALEKVMPDWTTGLYIAVVVRRFEV</sequence>
<dbReference type="InterPro" id="IPR007484">
    <property type="entry name" value="Peptidase_M28"/>
</dbReference>
<gene>
    <name evidence="18" type="ORF">PhCBS80983_g04153</name>
</gene>
<evidence type="ECO:0000256" key="3">
    <source>
        <dbReference type="ARBA" id="ARBA00010918"/>
    </source>
</evidence>
<feature type="transmembrane region" description="Helical" evidence="16">
    <location>
        <begin position="375"/>
        <end position="400"/>
    </location>
</feature>
<dbReference type="AlphaFoldDB" id="A0A507DYT3"/>
<evidence type="ECO:0000256" key="13">
    <source>
        <dbReference type="ARBA" id="ARBA00023180"/>
    </source>
</evidence>
<accession>A0A507DYT3</accession>
<dbReference type="Gene3D" id="3.40.630.10">
    <property type="entry name" value="Zn peptidases"/>
    <property type="match status" value="1"/>
</dbReference>
<proteinExistence type="inferred from homology"/>
<feature type="transmembrane region" description="Helical" evidence="16">
    <location>
        <begin position="561"/>
        <end position="586"/>
    </location>
</feature>
<dbReference type="GO" id="GO:0008235">
    <property type="term" value="F:metalloexopeptidase activity"/>
    <property type="evidence" value="ECO:0007669"/>
    <property type="project" value="InterPro"/>
</dbReference>
<dbReference type="GO" id="GO:0006508">
    <property type="term" value="P:proteolysis"/>
    <property type="evidence" value="ECO:0007669"/>
    <property type="project" value="UniProtKB-KW"/>
</dbReference>
<feature type="transmembrane region" description="Helical" evidence="16">
    <location>
        <begin position="630"/>
        <end position="649"/>
    </location>
</feature>
<reference evidence="18 19" key="1">
    <citation type="journal article" date="2019" name="Sci. Rep.">
        <title>Comparative genomics of chytrid fungi reveal insights into the obligate biotrophic and pathogenic lifestyle of Synchytrium endobioticum.</title>
        <authorList>
            <person name="van de Vossenberg B.T.L.H."/>
            <person name="Warris S."/>
            <person name="Nguyen H.D.T."/>
            <person name="van Gent-Pelzer M.P.E."/>
            <person name="Joly D.L."/>
            <person name="van de Geest H.C."/>
            <person name="Bonants P.J.M."/>
            <person name="Smith D.S."/>
            <person name="Levesque C.A."/>
            <person name="van der Lee T.A.J."/>
        </authorList>
    </citation>
    <scope>NUCLEOTIDE SEQUENCE [LARGE SCALE GENOMIC DNA]</scope>
    <source>
        <strain evidence="18 19">CBS 809.83</strain>
    </source>
</reference>
<evidence type="ECO:0000313" key="19">
    <source>
        <dbReference type="Proteomes" id="UP000318582"/>
    </source>
</evidence>
<keyword evidence="7 14" id="KW-0378">Hydrolase</keyword>
<evidence type="ECO:0000256" key="12">
    <source>
        <dbReference type="ARBA" id="ARBA00023136"/>
    </source>
</evidence>
<keyword evidence="6 14" id="KW-0479">Metal-binding</keyword>
<evidence type="ECO:0000256" key="7">
    <source>
        <dbReference type="ARBA" id="ARBA00022801"/>
    </source>
</evidence>
<evidence type="ECO:0000256" key="10">
    <source>
        <dbReference type="ARBA" id="ARBA00022989"/>
    </source>
</evidence>
<keyword evidence="19" id="KW-1185">Reference proteome</keyword>
<keyword evidence="10 16" id="KW-1133">Transmembrane helix</keyword>
<feature type="domain" description="Peptidase M28" evidence="17">
    <location>
        <begin position="155"/>
        <end position="345"/>
    </location>
</feature>
<dbReference type="GO" id="GO:0046872">
    <property type="term" value="F:metal ion binding"/>
    <property type="evidence" value="ECO:0007669"/>
    <property type="project" value="UniProtKB-KW"/>
</dbReference>
<dbReference type="STRING" id="109895.A0A507DYT3"/>
<evidence type="ECO:0000256" key="9">
    <source>
        <dbReference type="ARBA" id="ARBA00022833"/>
    </source>
</evidence>
<dbReference type="PANTHER" id="PTHR12147">
    <property type="entry name" value="METALLOPEPTIDASE M28 FAMILY MEMBER"/>
    <property type="match status" value="1"/>
</dbReference>
<feature type="region of interest" description="Disordered" evidence="15">
    <location>
        <begin position="1"/>
        <end position="34"/>
    </location>
</feature>
<feature type="transmembrane region" description="Helical" evidence="16">
    <location>
        <begin position="527"/>
        <end position="549"/>
    </location>
</feature>
<keyword evidence="5 16" id="KW-0812">Transmembrane</keyword>
<comment type="cofactor">
    <cofactor evidence="1">
        <name>Zn(2+)</name>
        <dbReference type="ChEBI" id="CHEBI:29105"/>
    </cofactor>
</comment>
<keyword evidence="13" id="KW-0325">Glycoprotein</keyword>
<feature type="transmembrane region" description="Helical" evidence="16">
    <location>
        <begin position="598"/>
        <end position="618"/>
    </location>
</feature>
<feature type="transmembrane region" description="Helical" evidence="16">
    <location>
        <begin position="36"/>
        <end position="55"/>
    </location>
</feature>
<dbReference type="Proteomes" id="UP000318582">
    <property type="component" value="Unassembled WGS sequence"/>
</dbReference>
<keyword evidence="11" id="KW-0482">Metalloprotease</keyword>
<protein>
    <recommendedName>
        <fullName evidence="14">Peptide hydrolase</fullName>
        <ecNumber evidence="14">3.4.-.-</ecNumber>
    </recommendedName>
</protein>
<feature type="transmembrane region" description="Helical" evidence="16">
    <location>
        <begin position="421"/>
        <end position="441"/>
    </location>
</feature>
<dbReference type="EMBL" id="QEAQ01000061">
    <property type="protein sequence ID" value="TPX56953.1"/>
    <property type="molecule type" value="Genomic_DNA"/>
</dbReference>
<comment type="subcellular location">
    <subcellularLocation>
        <location evidence="2">Endoplasmic reticulum membrane</location>
        <topology evidence="2">Multi-pass membrane protein</topology>
    </subcellularLocation>
</comment>
<organism evidence="18 19">
    <name type="scientific">Powellomyces hirtus</name>
    <dbReference type="NCBI Taxonomy" id="109895"/>
    <lineage>
        <taxon>Eukaryota</taxon>
        <taxon>Fungi</taxon>
        <taxon>Fungi incertae sedis</taxon>
        <taxon>Chytridiomycota</taxon>
        <taxon>Chytridiomycota incertae sedis</taxon>
        <taxon>Chytridiomycetes</taxon>
        <taxon>Spizellomycetales</taxon>
        <taxon>Powellomycetaceae</taxon>
        <taxon>Powellomyces</taxon>
    </lineage>
</organism>
<evidence type="ECO:0000259" key="17">
    <source>
        <dbReference type="Pfam" id="PF04389"/>
    </source>
</evidence>
<evidence type="ECO:0000256" key="8">
    <source>
        <dbReference type="ARBA" id="ARBA00022824"/>
    </source>
</evidence>
<dbReference type="EC" id="3.4.-.-" evidence="14"/>
<evidence type="ECO:0000256" key="4">
    <source>
        <dbReference type="ARBA" id="ARBA00022670"/>
    </source>
</evidence>
<dbReference type="Pfam" id="PF04389">
    <property type="entry name" value="Peptidase_M28"/>
    <property type="match status" value="1"/>
</dbReference>
<dbReference type="SUPFAM" id="SSF53187">
    <property type="entry name" value="Zn-dependent exopeptidases"/>
    <property type="match status" value="1"/>
</dbReference>
<evidence type="ECO:0000313" key="18">
    <source>
        <dbReference type="EMBL" id="TPX56953.1"/>
    </source>
</evidence>
<keyword evidence="4 14" id="KW-0645">Protease</keyword>
<name>A0A507DYT3_9FUNG</name>
<dbReference type="PANTHER" id="PTHR12147:SF22">
    <property type="entry name" value="ENDOPLASMIC RETICULUM METALLOPEPTIDASE 1"/>
    <property type="match status" value="1"/>
</dbReference>
<evidence type="ECO:0000256" key="14">
    <source>
        <dbReference type="RuleBase" id="RU361240"/>
    </source>
</evidence>